<protein>
    <recommendedName>
        <fullName evidence="2">histidine kinase</fullName>
        <ecNumber evidence="2">2.7.13.3</ecNumber>
    </recommendedName>
</protein>
<feature type="modified residue" description="4-aspartylphosphate" evidence="5">
    <location>
        <position position="525"/>
    </location>
</feature>
<keyword evidence="4" id="KW-0902">Two-component regulatory system</keyword>
<feature type="transmembrane region" description="Helical" evidence="6">
    <location>
        <begin position="25"/>
        <end position="44"/>
    </location>
</feature>
<dbReference type="SMART" id="SM00388">
    <property type="entry name" value="HisKA"/>
    <property type="match status" value="1"/>
</dbReference>
<reference evidence="9 10" key="1">
    <citation type="submission" date="2021-12" db="EMBL/GenBank/DDBJ databases">
        <title>Genome sequencing of bacteria with rrn-lacking chromosome and rrn-plasmid.</title>
        <authorList>
            <person name="Anda M."/>
            <person name="Iwasaki W."/>
        </authorList>
    </citation>
    <scope>NUCLEOTIDE SEQUENCE [LARGE SCALE GENOMIC DNA]</scope>
    <source>
        <strain evidence="9 10">NBRC 101262</strain>
    </source>
</reference>
<dbReference type="Pfam" id="PF02518">
    <property type="entry name" value="HATPase_c"/>
    <property type="match status" value="1"/>
</dbReference>
<feature type="transmembrane region" description="Helical" evidence="6">
    <location>
        <begin position="159"/>
        <end position="180"/>
    </location>
</feature>
<dbReference type="SMART" id="SM00387">
    <property type="entry name" value="HATPase_c"/>
    <property type="match status" value="1"/>
</dbReference>
<dbReference type="CDD" id="cd16922">
    <property type="entry name" value="HATPase_EvgS-ArcB-TorS-like"/>
    <property type="match status" value="1"/>
</dbReference>
<dbReference type="Proteomes" id="UP001354989">
    <property type="component" value="Chromosome"/>
</dbReference>
<dbReference type="SUPFAM" id="SSF47384">
    <property type="entry name" value="Homodimeric domain of signal transducing histidine kinase"/>
    <property type="match status" value="1"/>
</dbReference>
<evidence type="ECO:0000313" key="10">
    <source>
        <dbReference type="Proteomes" id="UP001354989"/>
    </source>
</evidence>
<dbReference type="PROSITE" id="PS50110">
    <property type="entry name" value="RESPONSE_REGULATORY"/>
    <property type="match status" value="1"/>
</dbReference>
<keyword evidence="3 5" id="KW-0597">Phosphoprotein</keyword>
<dbReference type="Pfam" id="PF00512">
    <property type="entry name" value="HisKA"/>
    <property type="match status" value="1"/>
</dbReference>
<dbReference type="SMART" id="SM00448">
    <property type="entry name" value="REC"/>
    <property type="match status" value="1"/>
</dbReference>
<keyword evidence="10" id="KW-1185">Reference proteome</keyword>
<dbReference type="InterPro" id="IPR036097">
    <property type="entry name" value="HisK_dim/P_sf"/>
</dbReference>
<dbReference type="EMBL" id="AP025292">
    <property type="protein sequence ID" value="BDC99450.1"/>
    <property type="molecule type" value="Genomic_DNA"/>
</dbReference>
<keyword evidence="6" id="KW-0812">Transmembrane</keyword>
<dbReference type="Gene3D" id="3.40.50.2300">
    <property type="match status" value="1"/>
</dbReference>
<feature type="transmembrane region" description="Helical" evidence="6">
    <location>
        <begin position="50"/>
        <end position="71"/>
    </location>
</feature>
<keyword evidence="6" id="KW-1133">Transmembrane helix</keyword>
<dbReference type="InterPro" id="IPR003661">
    <property type="entry name" value="HisK_dim/P_dom"/>
</dbReference>
<feature type="transmembrane region" description="Helical" evidence="6">
    <location>
        <begin position="128"/>
        <end position="147"/>
    </location>
</feature>
<evidence type="ECO:0000259" key="8">
    <source>
        <dbReference type="PROSITE" id="PS50110"/>
    </source>
</evidence>
<evidence type="ECO:0000313" key="9">
    <source>
        <dbReference type="EMBL" id="BDC99450.1"/>
    </source>
</evidence>
<dbReference type="InterPro" id="IPR011006">
    <property type="entry name" value="CheY-like_superfamily"/>
</dbReference>
<evidence type="ECO:0000256" key="5">
    <source>
        <dbReference type="PROSITE-ProRule" id="PRU00169"/>
    </source>
</evidence>
<dbReference type="Gene3D" id="1.10.287.130">
    <property type="match status" value="1"/>
</dbReference>
<dbReference type="PROSITE" id="PS50109">
    <property type="entry name" value="HIS_KIN"/>
    <property type="match status" value="1"/>
</dbReference>
<feature type="domain" description="Response regulatory" evidence="8">
    <location>
        <begin position="476"/>
        <end position="590"/>
    </location>
</feature>
<sequence length="608" mass="68911">MSESATFQLENNNTLISDQARKTKISNFIGIILGLIIFPYTFYFNQSVEYEYLAVACLLTSLTFLTIPLINHLKKTTFARYLLIILSTFSVGMFSIILEAKSHIFIFFFPIILLPLLFFTYKQRTHIIISYFIIFTGLVCDISYKIYQQDPAIANELMPLVLSNIIFCFLLICVYSFTILKQKQYFHENLEKKNQELLSQITVRRQTEASLREAKSAAEAMSKSKENFLSSMSHELRTPLNAVIGITNLLIDSDPKKEQVENLNIMKFSADSLLSLINDILDYNKISAGKLDIEHIPFNLVQHLKNIKEANTFKATERNNTIKLMVDPAIPKILKGDPTRVAQVINNLLSNAVKFTEEGLIEIRVFMNESIGDNHITFEVEDQGVGIHPENIDKIFMDFEQAESSTTRKFGGTGLGLSITKKLLRLMNSNIEVSSTLGAGSTFRFTLELLPSSEEEYETLTKLDQEEENVSYAHKKILLVEDNPFNVKVATQFLKNWALPYEVAENGQIALEMAQKNNYDLILMDLQMPEMNGYEATTEIRKFNTNTPIVALTASAIAEVKSRIESAGMNGAITKPFVPNDLKKSVMKYLTLGIKKGTKDAEKFQEAR</sequence>
<evidence type="ECO:0000256" key="2">
    <source>
        <dbReference type="ARBA" id="ARBA00012438"/>
    </source>
</evidence>
<comment type="catalytic activity">
    <reaction evidence="1">
        <text>ATP + protein L-histidine = ADP + protein N-phospho-L-histidine.</text>
        <dbReference type="EC" id="2.7.13.3"/>
    </reaction>
</comment>
<dbReference type="InterPro" id="IPR005467">
    <property type="entry name" value="His_kinase_dom"/>
</dbReference>
<keyword evidence="6" id="KW-0472">Membrane</keyword>
<dbReference type="PANTHER" id="PTHR45339:SF1">
    <property type="entry name" value="HYBRID SIGNAL TRANSDUCTION HISTIDINE KINASE J"/>
    <property type="match status" value="1"/>
</dbReference>
<dbReference type="InterPro" id="IPR001789">
    <property type="entry name" value="Sig_transdc_resp-reg_receiver"/>
</dbReference>
<dbReference type="Gene3D" id="3.30.565.10">
    <property type="entry name" value="Histidine kinase-like ATPase, C-terminal domain"/>
    <property type="match status" value="1"/>
</dbReference>
<evidence type="ECO:0000256" key="3">
    <source>
        <dbReference type="ARBA" id="ARBA00022553"/>
    </source>
</evidence>
<dbReference type="InterPro" id="IPR036890">
    <property type="entry name" value="HATPase_C_sf"/>
</dbReference>
<feature type="transmembrane region" description="Helical" evidence="6">
    <location>
        <begin position="104"/>
        <end position="121"/>
    </location>
</feature>
<dbReference type="PANTHER" id="PTHR45339">
    <property type="entry name" value="HYBRID SIGNAL TRANSDUCTION HISTIDINE KINASE J"/>
    <property type="match status" value="1"/>
</dbReference>
<organism evidence="9 10">
    <name type="scientific">Persicobacter psychrovividus</name>
    <dbReference type="NCBI Taxonomy" id="387638"/>
    <lineage>
        <taxon>Bacteria</taxon>
        <taxon>Pseudomonadati</taxon>
        <taxon>Bacteroidota</taxon>
        <taxon>Cytophagia</taxon>
        <taxon>Cytophagales</taxon>
        <taxon>Persicobacteraceae</taxon>
        <taxon>Persicobacter</taxon>
    </lineage>
</organism>
<dbReference type="SUPFAM" id="SSF55874">
    <property type="entry name" value="ATPase domain of HSP90 chaperone/DNA topoisomerase II/histidine kinase"/>
    <property type="match status" value="1"/>
</dbReference>
<dbReference type="InterPro" id="IPR003594">
    <property type="entry name" value="HATPase_dom"/>
</dbReference>
<dbReference type="SUPFAM" id="SSF52172">
    <property type="entry name" value="CheY-like"/>
    <property type="match status" value="1"/>
</dbReference>
<dbReference type="CDD" id="cd17546">
    <property type="entry name" value="REC_hyHK_CKI1_RcsC-like"/>
    <property type="match status" value="1"/>
</dbReference>
<dbReference type="EC" id="2.7.13.3" evidence="2"/>
<evidence type="ECO:0000256" key="6">
    <source>
        <dbReference type="SAM" id="Phobius"/>
    </source>
</evidence>
<proteinExistence type="predicted"/>
<accession>A0ABN6L8W9</accession>
<gene>
    <name evidence="9" type="ORF">PEPS_17310</name>
</gene>
<evidence type="ECO:0000259" key="7">
    <source>
        <dbReference type="PROSITE" id="PS50109"/>
    </source>
</evidence>
<dbReference type="CDD" id="cd00082">
    <property type="entry name" value="HisKA"/>
    <property type="match status" value="1"/>
</dbReference>
<dbReference type="PRINTS" id="PR00344">
    <property type="entry name" value="BCTRLSENSOR"/>
</dbReference>
<evidence type="ECO:0000256" key="4">
    <source>
        <dbReference type="ARBA" id="ARBA00023012"/>
    </source>
</evidence>
<feature type="transmembrane region" description="Helical" evidence="6">
    <location>
        <begin position="78"/>
        <end position="98"/>
    </location>
</feature>
<dbReference type="RefSeq" id="WP_338396800.1">
    <property type="nucleotide sequence ID" value="NZ_AP025292.1"/>
</dbReference>
<evidence type="ECO:0000256" key="1">
    <source>
        <dbReference type="ARBA" id="ARBA00000085"/>
    </source>
</evidence>
<name>A0ABN6L8W9_9BACT</name>
<dbReference type="Pfam" id="PF00072">
    <property type="entry name" value="Response_reg"/>
    <property type="match status" value="1"/>
</dbReference>
<dbReference type="InterPro" id="IPR004358">
    <property type="entry name" value="Sig_transdc_His_kin-like_C"/>
</dbReference>
<feature type="domain" description="Histidine kinase" evidence="7">
    <location>
        <begin position="231"/>
        <end position="451"/>
    </location>
</feature>